<sequence length="184" mass="19975">MEILLSPCDNNSSFLSYTFTVFIVAHNQQQSTLDLFHYLASVLLTLENLCCCAQRCQDLPSEETKTNGKCKAAAPPEGSDIEELSADESCSKEEEEPEEQPKKKSTKVKTSKDHQNSSKSKAKGKKVKVTLAGAAPVWVEVQDKPPAPETVQGKPECGTLEWHICTSGISQKLGLGGKRSGTCT</sequence>
<evidence type="ECO:0000313" key="2">
    <source>
        <dbReference type="EMBL" id="KAF9062917.1"/>
    </source>
</evidence>
<evidence type="ECO:0000256" key="1">
    <source>
        <dbReference type="SAM" id="MobiDB-lite"/>
    </source>
</evidence>
<gene>
    <name evidence="2" type="ORF">BDP27DRAFT_1427425</name>
</gene>
<dbReference type="Proteomes" id="UP000772434">
    <property type="component" value="Unassembled WGS sequence"/>
</dbReference>
<keyword evidence="3" id="KW-1185">Reference proteome</keyword>
<accession>A0A9P5PGT2</accession>
<dbReference type="AlphaFoldDB" id="A0A9P5PGT2"/>
<proteinExistence type="predicted"/>
<evidence type="ECO:0000313" key="3">
    <source>
        <dbReference type="Proteomes" id="UP000772434"/>
    </source>
</evidence>
<dbReference type="EMBL" id="JADNRY010000159">
    <property type="protein sequence ID" value="KAF9062917.1"/>
    <property type="molecule type" value="Genomic_DNA"/>
</dbReference>
<comment type="caution">
    <text evidence="2">The sequence shown here is derived from an EMBL/GenBank/DDBJ whole genome shotgun (WGS) entry which is preliminary data.</text>
</comment>
<protein>
    <submittedName>
        <fullName evidence="2">Uncharacterized protein</fullName>
    </submittedName>
</protein>
<reference evidence="2" key="1">
    <citation type="submission" date="2020-11" db="EMBL/GenBank/DDBJ databases">
        <authorList>
            <consortium name="DOE Joint Genome Institute"/>
            <person name="Ahrendt S."/>
            <person name="Riley R."/>
            <person name="Andreopoulos W."/>
            <person name="Labutti K."/>
            <person name="Pangilinan J."/>
            <person name="Ruiz-Duenas F.J."/>
            <person name="Barrasa J.M."/>
            <person name="Sanchez-Garcia M."/>
            <person name="Camarero S."/>
            <person name="Miyauchi S."/>
            <person name="Serrano A."/>
            <person name="Linde D."/>
            <person name="Babiker R."/>
            <person name="Drula E."/>
            <person name="Ayuso-Fernandez I."/>
            <person name="Pacheco R."/>
            <person name="Padilla G."/>
            <person name="Ferreira P."/>
            <person name="Barriuso J."/>
            <person name="Kellner H."/>
            <person name="Castanera R."/>
            <person name="Alfaro M."/>
            <person name="Ramirez L."/>
            <person name="Pisabarro A.G."/>
            <person name="Kuo A."/>
            <person name="Tritt A."/>
            <person name="Lipzen A."/>
            <person name="He G."/>
            <person name="Yan M."/>
            <person name="Ng V."/>
            <person name="Cullen D."/>
            <person name="Martin F."/>
            <person name="Rosso M.-N."/>
            <person name="Henrissat B."/>
            <person name="Hibbett D."/>
            <person name="Martinez A.T."/>
            <person name="Grigoriev I.V."/>
        </authorList>
    </citation>
    <scope>NUCLEOTIDE SEQUENCE</scope>
    <source>
        <strain evidence="2">AH 40177</strain>
    </source>
</reference>
<organism evidence="2 3">
    <name type="scientific">Rhodocollybia butyracea</name>
    <dbReference type="NCBI Taxonomy" id="206335"/>
    <lineage>
        <taxon>Eukaryota</taxon>
        <taxon>Fungi</taxon>
        <taxon>Dikarya</taxon>
        <taxon>Basidiomycota</taxon>
        <taxon>Agaricomycotina</taxon>
        <taxon>Agaricomycetes</taxon>
        <taxon>Agaricomycetidae</taxon>
        <taxon>Agaricales</taxon>
        <taxon>Marasmiineae</taxon>
        <taxon>Omphalotaceae</taxon>
        <taxon>Rhodocollybia</taxon>
    </lineage>
</organism>
<name>A0A9P5PGT2_9AGAR</name>
<feature type="region of interest" description="Disordered" evidence="1">
    <location>
        <begin position="62"/>
        <end position="127"/>
    </location>
</feature>